<name>A0A6A5YWB6_9PLEO</name>
<gene>
    <name evidence="1" type="ORF">BDV96DRAFT_603107</name>
</gene>
<proteinExistence type="predicted"/>
<accession>A0A6A5YWB6</accession>
<sequence length="187" mass="19770">MILDGEEKDGPSKTRSRGLCYCREYVTASTEGAGGSASNGVSMNNAGVRCDVRMQCHEGTLGSAPIHFSSDRVKSAMIRMTVDVSQQQRTAEAVLQHLAPPMMPGEQENFHSLGLLSDEAPGSNASVREGKICAARDASTLPSSVSLVVSQDGDCHVPPYGYPMADLIEASPGVVSSLVPWDRGSWG</sequence>
<evidence type="ECO:0000313" key="2">
    <source>
        <dbReference type="Proteomes" id="UP000799770"/>
    </source>
</evidence>
<dbReference type="EMBL" id="ML977334">
    <property type="protein sequence ID" value="KAF2111519.1"/>
    <property type="molecule type" value="Genomic_DNA"/>
</dbReference>
<dbReference type="Proteomes" id="UP000799770">
    <property type="component" value="Unassembled WGS sequence"/>
</dbReference>
<keyword evidence="2" id="KW-1185">Reference proteome</keyword>
<organism evidence="1 2">
    <name type="scientific">Lophiotrema nucula</name>
    <dbReference type="NCBI Taxonomy" id="690887"/>
    <lineage>
        <taxon>Eukaryota</taxon>
        <taxon>Fungi</taxon>
        <taxon>Dikarya</taxon>
        <taxon>Ascomycota</taxon>
        <taxon>Pezizomycotina</taxon>
        <taxon>Dothideomycetes</taxon>
        <taxon>Pleosporomycetidae</taxon>
        <taxon>Pleosporales</taxon>
        <taxon>Lophiotremataceae</taxon>
        <taxon>Lophiotrema</taxon>
    </lineage>
</organism>
<dbReference type="AlphaFoldDB" id="A0A6A5YWB6"/>
<evidence type="ECO:0000313" key="1">
    <source>
        <dbReference type="EMBL" id="KAF2111519.1"/>
    </source>
</evidence>
<reference evidence="1" key="1">
    <citation type="journal article" date="2020" name="Stud. Mycol.">
        <title>101 Dothideomycetes genomes: a test case for predicting lifestyles and emergence of pathogens.</title>
        <authorList>
            <person name="Haridas S."/>
            <person name="Albert R."/>
            <person name="Binder M."/>
            <person name="Bloem J."/>
            <person name="Labutti K."/>
            <person name="Salamov A."/>
            <person name="Andreopoulos B."/>
            <person name="Baker S."/>
            <person name="Barry K."/>
            <person name="Bills G."/>
            <person name="Bluhm B."/>
            <person name="Cannon C."/>
            <person name="Castanera R."/>
            <person name="Culley D."/>
            <person name="Daum C."/>
            <person name="Ezra D."/>
            <person name="Gonzalez J."/>
            <person name="Henrissat B."/>
            <person name="Kuo A."/>
            <person name="Liang C."/>
            <person name="Lipzen A."/>
            <person name="Lutzoni F."/>
            <person name="Magnuson J."/>
            <person name="Mondo S."/>
            <person name="Nolan M."/>
            <person name="Ohm R."/>
            <person name="Pangilinan J."/>
            <person name="Park H.-J."/>
            <person name="Ramirez L."/>
            <person name="Alfaro M."/>
            <person name="Sun H."/>
            <person name="Tritt A."/>
            <person name="Yoshinaga Y."/>
            <person name="Zwiers L.-H."/>
            <person name="Turgeon B."/>
            <person name="Goodwin S."/>
            <person name="Spatafora J."/>
            <person name="Crous P."/>
            <person name="Grigoriev I."/>
        </authorList>
    </citation>
    <scope>NUCLEOTIDE SEQUENCE</scope>
    <source>
        <strain evidence="1">CBS 627.86</strain>
    </source>
</reference>
<protein>
    <submittedName>
        <fullName evidence="1">Uncharacterized protein</fullName>
    </submittedName>
</protein>